<dbReference type="Gene3D" id="3.40.1390.30">
    <property type="entry name" value="NIF3 (NGG1p interacting factor 3)-like"/>
    <property type="match status" value="2"/>
</dbReference>
<dbReference type="RefSeq" id="WP_183568760.1">
    <property type="nucleotide sequence ID" value="NZ_CBCSLB010000018.1"/>
</dbReference>
<gene>
    <name evidence="5" type="ORF">FHS16_004833</name>
</gene>
<dbReference type="GO" id="GO:0016787">
    <property type="term" value="F:hydrolase activity"/>
    <property type="evidence" value="ECO:0007669"/>
    <property type="project" value="UniProtKB-KW"/>
</dbReference>
<feature type="binding site" evidence="4">
    <location>
        <position position="229"/>
    </location>
    <ligand>
        <name>a divalent metal cation</name>
        <dbReference type="ChEBI" id="CHEBI:60240"/>
        <label>1</label>
    </ligand>
</feature>
<dbReference type="InterPro" id="IPR002678">
    <property type="entry name" value="DUF34/NIF3"/>
</dbReference>
<sequence>MTITIRNVVDAIRSSVHSIANTVDGLEFGSPDMKVRGIATTFMATQQVIEQALSLDVNLLISHETSYYSHRTIDGLLIGDPVYANKTKRVQYSGLVIYRHHDYCHSAQPDPIMIGLLQDLKLEACVEEMLPTAAILRMPGEMRADEVAEYVKSKLAIPYVRLAGDPHMICRRIGILVGYRGGIANAIPLYRDKGVDLIIAGEGPEWETPEYVRDSVNHGIPKALVSIGHAESEEPGMRYLAEQLRRAYPSLPVHFIASNPVFQVL</sequence>
<evidence type="ECO:0000256" key="3">
    <source>
        <dbReference type="ARBA" id="ARBA00022723"/>
    </source>
</evidence>
<dbReference type="SUPFAM" id="SSF102705">
    <property type="entry name" value="NIF3 (NGG1p interacting factor 3)-like"/>
    <property type="match status" value="1"/>
</dbReference>
<evidence type="ECO:0000313" key="5">
    <source>
        <dbReference type="EMBL" id="MBB3154751.1"/>
    </source>
</evidence>
<keyword evidence="5" id="KW-0378">Hydrolase</keyword>
<evidence type="ECO:0000256" key="2">
    <source>
        <dbReference type="ARBA" id="ARBA00022112"/>
    </source>
</evidence>
<dbReference type="AlphaFoldDB" id="A0A7W5GCE5"/>
<dbReference type="Pfam" id="PF01784">
    <property type="entry name" value="DUF34_NIF3"/>
    <property type="match status" value="1"/>
</dbReference>
<evidence type="ECO:0000256" key="1">
    <source>
        <dbReference type="ARBA" id="ARBA00006964"/>
    </source>
</evidence>
<dbReference type="PANTHER" id="PTHR13799">
    <property type="entry name" value="NGG1 INTERACTING FACTOR 3"/>
    <property type="match status" value="1"/>
</dbReference>
<organism evidence="5 6">
    <name type="scientific">Paenibacillus endophyticus</name>
    <dbReference type="NCBI Taxonomy" id="1294268"/>
    <lineage>
        <taxon>Bacteria</taxon>
        <taxon>Bacillati</taxon>
        <taxon>Bacillota</taxon>
        <taxon>Bacilli</taxon>
        <taxon>Bacillales</taxon>
        <taxon>Paenibacillaceae</taxon>
        <taxon>Paenibacillus</taxon>
    </lineage>
</organism>
<keyword evidence="6" id="KW-1185">Reference proteome</keyword>
<keyword evidence="3 4" id="KW-0479">Metal-binding</keyword>
<feature type="binding site" evidence="4">
    <location>
        <position position="233"/>
    </location>
    <ligand>
        <name>a divalent metal cation</name>
        <dbReference type="ChEBI" id="CHEBI:60240"/>
        <label>1</label>
    </ligand>
</feature>
<accession>A0A7W5GCE5</accession>
<comment type="similarity">
    <text evidence="1">Belongs to the GTP cyclohydrolase I type 2/NIF3 family.</text>
</comment>
<proteinExistence type="inferred from homology"/>
<protein>
    <recommendedName>
        <fullName evidence="2">GTP cyclohydrolase 1 type 2 homolog</fullName>
    </recommendedName>
</protein>
<dbReference type="EMBL" id="JACHXW010000018">
    <property type="protein sequence ID" value="MBB3154751.1"/>
    <property type="molecule type" value="Genomic_DNA"/>
</dbReference>
<reference evidence="5 6" key="1">
    <citation type="submission" date="2020-08" db="EMBL/GenBank/DDBJ databases">
        <title>Genomic Encyclopedia of Type Strains, Phase III (KMG-III): the genomes of soil and plant-associated and newly described type strains.</title>
        <authorList>
            <person name="Whitman W."/>
        </authorList>
    </citation>
    <scope>NUCLEOTIDE SEQUENCE [LARGE SCALE GENOMIC DNA]</scope>
    <source>
        <strain evidence="5 6">CECT 8234</strain>
    </source>
</reference>
<dbReference type="InterPro" id="IPR036069">
    <property type="entry name" value="DUF34/NIF3_sf"/>
</dbReference>
<evidence type="ECO:0000256" key="4">
    <source>
        <dbReference type="PIRSR" id="PIRSR602678-1"/>
    </source>
</evidence>
<dbReference type="GO" id="GO:0005737">
    <property type="term" value="C:cytoplasm"/>
    <property type="evidence" value="ECO:0007669"/>
    <property type="project" value="TreeGrafter"/>
</dbReference>
<evidence type="ECO:0000313" key="6">
    <source>
        <dbReference type="Proteomes" id="UP000518605"/>
    </source>
</evidence>
<dbReference type="GO" id="GO:0046872">
    <property type="term" value="F:metal ion binding"/>
    <property type="evidence" value="ECO:0007669"/>
    <property type="project" value="UniProtKB-KW"/>
</dbReference>
<name>A0A7W5GCE5_9BACL</name>
<feature type="binding site" evidence="4">
    <location>
        <position position="63"/>
    </location>
    <ligand>
        <name>a divalent metal cation</name>
        <dbReference type="ChEBI" id="CHEBI:60240"/>
        <label>1</label>
    </ligand>
</feature>
<comment type="caution">
    <text evidence="5">The sequence shown here is derived from an EMBL/GenBank/DDBJ whole genome shotgun (WGS) entry which is preliminary data.</text>
</comment>
<dbReference type="Proteomes" id="UP000518605">
    <property type="component" value="Unassembled WGS sequence"/>
</dbReference>
<dbReference type="PANTHER" id="PTHR13799:SF14">
    <property type="entry name" value="GTP CYCLOHYDROLASE 1 TYPE 2 HOMOLOG"/>
    <property type="match status" value="1"/>
</dbReference>